<reference evidence="2 3" key="1">
    <citation type="submission" date="2018-04" db="EMBL/GenBank/DDBJ databases">
        <authorList>
            <person name="Go L.Y."/>
            <person name="Mitchell J.A."/>
        </authorList>
    </citation>
    <scope>NUCLEOTIDE SEQUENCE [LARGE SCALE GENOMIC DNA]</scope>
    <source>
        <strain evidence="2">ULC066bin1</strain>
    </source>
</reference>
<feature type="region of interest" description="Disordered" evidence="1">
    <location>
        <begin position="54"/>
        <end position="73"/>
    </location>
</feature>
<proteinExistence type="predicted"/>
<dbReference type="EMBL" id="QBML01000001">
    <property type="protein sequence ID" value="PZO44944.1"/>
    <property type="molecule type" value="Genomic_DNA"/>
</dbReference>
<comment type="caution">
    <text evidence="2">The sequence shown here is derived from an EMBL/GenBank/DDBJ whole genome shotgun (WGS) entry which is preliminary data.</text>
</comment>
<gene>
    <name evidence="2" type="ORF">DCF19_00115</name>
</gene>
<evidence type="ECO:0000256" key="1">
    <source>
        <dbReference type="SAM" id="MobiDB-lite"/>
    </source>
</evidence>
<dbReference type="Proteomes" id="UP000249467">
    <property type="component" value="Unassembled WGS sequence"/>
</dbReference>
<accession>A0A2W4WII1</accession>
<reference evidence="2 3" key="2">
    <citation type="submission" date="2018-06" db="EMBL/GenBank/DDBJ databases">
        <title>Metagenomic assembly of (sub)arctic Cyanobacteria and their associated microbiome from non-axenic cultures.</title>
        <authorList>
            <person name="Baurain D."/>
        </authorList>
    </citation>
    <scope>NUCLEOTIDE SEQUENCE [LARGE SCALE GENOMIC DNA]</scope>
    <source>
        <strain evidence="2">ULC066bin1</strain>
    </source>
</reference>
<evidence type="ECO:0000313" key="2">
    <source>
        <dbReference type="EMBL" id="PZO44944.1"/>
    </source>
</evidence>
<evidence type="ECO:0000313" key="3">
    <source>
        <dbReference type="Proteomes" id="UP000249467"/>
    </source>
</evidence>
<organism evidence="2 3">
    <name type="scientific">Pseudanabaena frigida</name>
    <dbReference type="NCBI Taxonomy" id="945775"/>
    <lineage>
        <taxon>Bacteria</taxon>
        <taxon>Bacillati</taxon>
        <taxon>Cyanobacteriota</taxon>
        <taxon>Cyanophyceae</taxon>
        <taxon>Pseudanabaenales</taxon>
        <taxon>Pseudanabaenaceae</taxon>
        <taxon>Pseudanabaena</taxon>
    </lineage>
</organism>
<protein>
    <submittedName>
        <fullName evidence="2">Uncharacterized protein</fullName>
    </submittedName>
</protein>
<name>A0A2W4WII1_9CYAN</name>
<sequence>MQTLHQMPATTDMEVTSIRLERELKEKLKELAGGQGYQALIRGVLWDYIDQRQTSPTQKRISPEQIRASVTATAQRNESCALTGKSIRSQESMLLGLTTNGDWVPLSVGSF</sequence>
<dbReference type="AlphaFoldDB" id="A0A2W4WII1"/>